<dbReference type="EMBL" id="AAPV01000001">
    <property type="protein sequence ID" value="EAS84615.1"/>
    <property type="molecule type" value="Genomic_DNA"/>
</dbReference>
<sequence length="320" mass="36827">MGKEPIIIVGGEPNSIFLEIFFKSLKTNIYKSPLIIIISKKLLQEQMKKLDFYFKINDIDKELKDFSKLTNKKINLINVDYKFKKCFEKITSKSNKYIDETFKVALNFMKQNNLSKFINGPVSKKSFLKGKTLGITEYLAKKTKKKDVAMLIFNKNLSVSPLTTHLALKDVHKKITKQKIYTQVNLINKFYKTKFNKLPRIAITGLNPHCESNFQNSEEDKVIIPAIKKLRLKNNKINGPFPADTIFTKFLLKKYDVIIGMYHDQVLSPMKALFSFDAINITLGLPFTRISPDHGPNYSMLGKNLSDPKSLIQALKFLDK</sequence>
<keyword evidence="1" id="KW-0479">Metal-binding</keyword>
<keyword evidence="2" id="KW-0560">Oxidoreductase</keyword>
<dbReference type="Pfam" id="PF04166">
    <property type="entry name" value="PdxA"/>
    <property type="match status" value="1"/>
</dbReference>
<organism evidence="4 5">
    <name type="scientific">Pelagibacter ubique (strain HTCC1002)</name>
    <dbReference type="NCBI Taxonomy" id="314261"/>
    <lineage>
        <taxon>Bacteria</taxon>
        <taxon>Pseudomonadati</taxon>
        <taxon>Pseudomonadota</taxon>
        <taxon>Alphaproteobacteria</taxon>
        <taxon>Candidatus Pelagibacterales</taxon>
        <taxon>Candidatus Pelagibacteraceae</taxon>
        <taxon>Candidatus Pelagibacter</taxon>
    </lineage>
</organism>
<dbReference type="Gene3D" id="3.40.718.10">
    <property type="entry name" value="Isopropylmalate Dehydrogenase"/>
    <property type="match status" value="1"/>
</dbReference>
<dbReference type="NCBIfam" id="TIGR00557">
    <property type="entry name" value="pdxA"/>
    <property type="match status" value="1"/>
</dbReference>
<evidence type="ECO:0000256" key="1">
    <source>
        <dbReference type="ARBA" id="ARBA00022723"/>
    </source>
</evidence>
<dbReference type="GO" id="GO:0051287">
    <property type="term" value="F:NAD binding"/>
    <property type="evidence" value="ECO:0007669"/>
    <property type="project" value="InterPro"/>
</dbReference>
<protein>
    <submittedName>
        <fullName evidence="4">4-hydroxythreonine-4-phosphate dehydrogenase</fullName>
    </submittedName>
</protein>
<proteinExistence type="predicted"/>
<gene>
    <name evidence="4" type="ORF">PU1002_02821</name>
</gene>
<dbReference type="Proteomes" id="UP000005306">
    <property type="component" value="Unassembled WGS sequence"/>
</dbReference>
<accession>Q1V2B3</accession>
<dbReference type="SUPFAM" id="SSF53659">
    <property type="entry name" value="Isocitrate/Isopropylmalate dehydrogenase-like"/>
    <property type="match status" value="1"/>
</dbReference>
<dbReference type="GO" id="GO:0046872">
    <property type="term" value="F:metal ion binding"/>
    <property type="evidence" value="ECO:0007669"/>
    <property type="project" value="UniProtKB-KW"/>
</dbReference>
<evidence type="ECO:0000256" key="2">
    <source>
        <dbReference type="ARBA" id="ARBA00023002"/>
    </source>
</evidence>
<reference evidence="4 5" key="1">
    <citation type="submission" date="2006-04" db="EMBL/GenBank/DDBJ databases">
        <authorList>
            <person name="Giovannoni S.J."/>
            <person name="Cho J.-C."/>
            <person name="Ferriera S."/>
            <person name="Johnson J."/>
            <person name="Kravitz S."/>
            <person name="Halpern A."/>
            <person name="Remington K."/>
            <person name="Beeson K."/>
            <person name="Tran B."/>
            <person name="Rogers Y.-H."/>
            <person name="Friedman R."/>
            <person name="Venter J.C."/>
        </authorList>
    </citation>
    <scope>NUCLEOTIDE SEQUENCE [LARGE SCALE GENOMIC DNA]</scope>
    <source>
        <strain evidence="4 5">HTCC1002</strain>
    </source>
</reference>
<name>Q1V2B3_PELU1</name>
<dbReference type="PANTHER" id="PTHR30004:SF6">
    <property type="entry name" value="D-THREONATE 4-PHOSPHATE DEHYDROGENASE"/>
    <property type="match status" value="1"/>
</dbReference>
<dbReference type="GO" id="GO:0016491">
    <property type="term" value="F:oxidoreductase activity"/>
    <property type="evidence" value="ECO:0007669"/>
    <property type="project" value="UniProtKB-KW"/>
</dbReference>
<dbReference type="RefSeq" id="WP_006997202.1">
    <property type="nucleotide sequence ID" value="NZ_CH724130.1"/>
</dbReference>
<keyword evidence="3" id="KW-0520">NAD</keyword>
<evidence type="ECO:0000256" key="3">
    <source>
        <dbReference type="ARBA" id="ARBA00023027"/>
    </source>
</evidence>
<evidence type="ECO:0000313" key="5">
    <source>
        <dbReference type="Proteomes" id="UP000005306"/>
    </source>
</evidence>
<dbReference type="InterPro" id="IPR005255">
    <property type="entry name" value="PdxA_fam"/>
</dbReference>
<comment type="caution">
    <text evidence="4">The sequence shown here is derived from an EMBL/GenBank/DDBJ whole genome shotgun (WGS) entry which is preliminary data.</text>
</comment>
<dbReference type="HOGENOM" id="CLU_040168_0_0_5"/>
<evidence type="ECO:0000313" key="4">
    <source>
        <dbReference type="EMBL" id="EAS84615.1"/>
    </source>
</evidence>
<dbReference type="PANTHER" id="PTHR30004">
    <property type="entry name" value="4-HYDROXYTHREONINE-4-PHOSPHATE DEHYDROGENASE"/>
    <property type="match status" value="1"/>
</dbReference>
<dbReference type="AlphaFoldDB" id="Q1V2B3"/>